<dbReference type="InterPro" id="IPR008906">
    <property type="entry name" value="HATC_C_dom"/>
</dbReference>
<dbReference type="EMBL" id="JARBJD010000088">
    <property type="protein sequence ID" value="KAK2953630.1"/>
    <property type="molecule type" value="Genomic_DNA"/>
</dbReference>
<evidence type="ECO:0000259" key="2">
    <source>
        <dbReference type="Pfam" id="PF05699"/>
    </source>
</evidence>
<evidence type="ECO:0000256" key="1">
    <source>
        <dbReference type="SAM" id="MobiDB-lite"/>
    </source>
</evidence>
<name>A0ABQ9XQ64_9EUKA</name>
<sequence>MHIFLAIFVSPHVGFEPLLINASFQETELNTQFYSSFADECLQICRNHRIQPIAFVADNAVPLQNGLNSIHNQPRDSDNIDPLLQPLLPVSPHPIVGRCHNHLLDLAWNDSKKYAPHISILLETLRRRAATFPVALSDELGSKPPSFSPTRWLDETYQVSWFVRNYPRFNTFSVEEEQFFLELVELLKILQPLFHLKNQLGSRTCNITHVFPLLTQTISTILQNLLHSPTRWKDMGSIIIDCLFVRFFCYTSSSLMLVAFALTKQGRDSYHEQVSILPKPEDIDLNFVPIVLDEDDRVPVDPIEISDTSDDLSEVERRERIRRSKGKKPNGIEQPKHTQTFNHHLQKPIVPVNVCPPIVAQKRQFPTTMSTIESHSQDSEEKDDPTIRIVSQIEYTPPHRHLHQMRTGIELPSIVHKIANETQGQNQDVQSEDFPRAPAFLVLSCLHTIHHEIAAGFRQYSTLLLGHTHPSLEQQFDVWINREETISFEISDLSYRQFWRQYKDRANASELGDFALSIGTVAVSEIECERYFSHLGKIYSKSRRNLHREQVLAELSVAFHTTLDSRE</sequence>
<keyword evidence="4" id="KW-1185">Reference proteome</keyword>
<dbReference type="Pfam" id="PF05699">
    <property type="entry name" value="Dimer_Tnp_hAT"/>
    <property type="match status" value="1"/>
</dbReference>
<dbReference type="Proteomes" id="UP001281761">
    <property type="component" value="Unassembled WGS sequence"/>
</dbReference>
<feature type="region of interest" description="Disordered" evidence="1">
    <location>
        <begin position="302"/>
        <end position="338"/>
    </location>
</feature>
<evidence type="ECO:0000313" key="3">
    <source>
        <dbReference type="EMBL" id="KAK2953630.1"/>
    </source>
</evidence>
<comment type="caution">
    <text evidence="3">The sequence shown here is derived from an EMBL/GenBank/DDBJ whole genome shotgun (WGS) entry which is preliminary data.</text>
</comment>
<reference evidence="3 4" key="1">
    <citation type="journal article" date="2022" name="bioRxiv">
        <title>Genomics of Preaxostyla Flagellates Illuminates Evolutionary Transitions and the Path Towards Mitochondrial Loss.</title>
        <authorList>
            <person name="Novak L.V.F."/>
            <person name="Treitli S.C."/>
            <person name="Pyrih J."/>
            <person name="Halakuc P."/>
            <person name="Pipaliya S.V."/>
            <person name="Vacek V."/>
            <person name="Brzon O."/>
            <person name="Soukal P."/>
            <person name="Eme L."/>
            <person name="Dacks J.B."/>
            <person name="Karnkowska A."/>
            <person name="Elias M."/>
            <person name="Hampl V."/>
        </authorList>
    </citation>
    <scope>NUCLEOTIDE SEQUENCE [LARGE SCALE GENOMIC DNA]</scope>
    <source>
        <strain evidence="3">NAU3</strain>
        <tissue evidence="3">Gut</tissue>
    </source>
</reference>
<gene>
    <name evidence="3" type="ORF">BLNAU_11351</name>
</gene>
<organism evidence="3 4">
    <name type="scientific">Blattamonas nauphoetae</name>
    <dbReference type="NCBI Taxonomy" id="2049346"/>
    <lineage>
        <taxon>Eukaryota</taxon>
        <taxon>Metamonada</taxon>
        <taxon>Preaxostyla</taxon>
        <taxon>Oxymonadida</taxon>
        <taxon>Blattamonas</taxon>
    </lineage>
</organism>
<feature type="domain" description="HAT C-terminal dimerisation" evidence="2">
    <location>
        <begin position="485"/>
        <end position="555"/>
    </location>
</feature>
<dbReference type="InterPro" id="IPR012337">
    <property type="entry name" value="RNaseH-like_sf"/>
</dbReference>
<evidence type="ECO:0000313" key="4">
    <source>
        <dbReference type="Proteomes" id="UP001281761"/>
    </source>
</evidence>
<protein>
    <recommendedName>
        <fullName evidence="2">HAT C-terminal dimerisation domain-containing protein</fullName>
    </recommendedName>
</protein>
<accession>A0ABQ9XQ64</accession>
<dbReference type="SUPFAM" id="SSF53098">
    <property type="entry name" value="Ribonuclease H-like"/>
    <property type="match status" value="1"/>
</dbReference>
<proteinExistence type="predicted"/>